<feature type="non-terminal residue" evidence="7">
    <location>
        <position position="1"/>
    </location>
</feature>
<evidence type="ECO:0000256" key="1">
    <source>
        <dbReference type="ARBA" id="ARBA00008945"/>
    </source>
</evidence>
<dbReference type="Pfam" id="PF00333">
    <property type="entry name" value="Ribosomal_S5"/>
    <property type="match status" value="1"/>
</dbReference>
<dbReference type="Pfam" id="PF03719">
    <property type="entry name" value="Ribosomal_S5_C"/>
    <property type="match status" value="1"/>
</dbReference>
<name>A0A381QJC6_9ZZZZ</name>
<dbReference type="GO" id="GO:0005737">
    <property type="term" value="C:cytoplasm"/>
    <property type="evidence" value="ECO:0007669"/>
    <property type="project" value="UniProtKB-ARBA"/>
</dbReference>
<keyword evidence="4" id="KW-0689">Ribosomal protein</keyword>
<dbReference type="InterPro" id="IPR005712">
    <property type="entry name" value="Ribosomal_uS5_bac-type"/>
</dbReference>
<dbReference type="InterPro" id="IPR014721">
    <property type="entry name" value="Ribsml_uS5_D2-typ_fold_subgr"/>
</dbReference>
<dbReference type="InterPro" id="IPR005324">
    <property type="entry name" value="Ribosomal_uS5_C"/>
</dbReference>
<reference evidence="7" key="1">
    <citation type="submission" date="2018-05" db="EMBL/GenBank/DDBJ databases">
        <authorList>
            <person name="Lanie J.A."/>
            <person name="Ng W.-L."/>
            <person name="Kazmierczak K.M."/>
            <person name="Andrzejewski T.M."/>
            <person name="Davidsen T.M."/>
            <person name="Wayne K.J."/>
            <person name="Tettelin H."/>
            <person name="Glass J.I."/>
            <person name="Rusch D."/>
            <person name="Podicherti R."/>
            <person name="Tsui H.-C.T."/>
            <person name="Winkler M.E."/>
        </authorList>
    </citation>
    <scope>NUCLEOTIDE SEQUENCE</scope>
</reference>
<dbReference type="PROSITE" id="PS50881">
    <property type="entry name" value="S5_DSRBD"/>
    <property type="match status" value="1"/>
</dbReference>
<dbReference type="NCBIfam" id="TIGR01021">
    <property type="entry name" value="rpsE_bact"/>
    <property type="match status" value="1"/>
</dbReference>
<keyword evidence="2" id="KW-0699">rRNA-binding</keyword>
<dbReference type="FunFam" id="3.30.230.10:FF:000002">
    <property type="entry name" value="30S ribosomal protein S5"/>
    <property type="match status" value="1"/>
</dbReference>
<dbReference type="GO" id="GO:0015935">
    <property type="term" value="C:small ribosomal subunit"/>
    <property type="evidence" value="ECO:0007669"/>
    <property type="project" value="InterPro"/>
</dbReference>
<keyword evidence="3" id="KW-0694">RNA-binding</keyword>
<accession>A0A381QJC6</accession>
<evidence type="ECO:0000256" key="2">
    <source>
        <dbReference type="ARBA" id="ARBA00022730"/>
    </source>
</evidence>
<keyword evidence="5" id="KW-0687">Ribonucleoprotein</keyword>
<evidence type="ECO:0000256" key="5">
    <source>
        <dbReference type="ARBA" id="ARBA00023274"/>
    </source>
</evidence>
<protein>
    <recommendedName>
        <fullName evidence="6">S5 DRBM domain-containing protein</fullName>
    </recommendedName>
</protein>
<dbReference type="PANTHER" id="PTHR48277:SF1">
    <property type="entry name" value="MITOCHONDRIAL RIBOSOMAL PROTEIN S5"/>
    <property type="match status" value="1"/>
</dbReference>
<dbReference type="InterPro" id="IPR000851">
    <property type="entry name" value="Ribosomal_uS5"/>
</dbReference>
<dbReference type="GO" id="GO:0042254">
    <property type="term" value="P:ribosome biogenesis"/>
    <property type="evidence" value="ECO:0007669"/>
    <property type="project" value="UniProtKB-ARBA"/>
</dbReference>
<gene>
    <name evidence="7" type="ORF">METZ01_LOCUS31373</name>
</gene>
<dbReference type="HAMAP" id="MF_01307_B">
    <property type="entry name" value="Ribosomal_uS5_B"/>
    <property type="match status" value="1"/>
</dbReference>
<evidence type="ECO:0000256" key="4">
    <source>
        <dbReference type="ARBA" id="ARBA00022980"/>
    </source>
</evidence>
<feature type="domain" description="S5 DRBM" evidence="6">
    <location>
        <begin position="11"/>
        <end position="74"/>
    </location>
</feature>
<dbReference type="PROSITE" id="PS00585">
    <property type="entry name" value="RIBOSOMAL_S5"/>
    <property type="match status" value="1"/>
</dbReference>
<dbReference type="SUPFAM" id="SSF54211">
    <property type="entry name" value="Ribosomal protein S5 domain 2-like"/>
    <property type="match status" value="1"/>
</dbReference>
<dbReference type="AlphaFoldDB" id="A0A381QJC6"/>
<evidence type="ECO:0000256" key="3">
    <source>
        <dbReference type="ARBA" id="ARBA00022884"/>
    </source>
</evidence>
<organism evidence="7">
    <name type="scientific">marine metagenome</name>
    <dbReference type="NCBI Taxonomy" id="408172"/>
    <lineage>
        <taxon>unclassified sequences</taxon>
        <taxon>metagenomes</taxon>
        <taxon>ecological metagenomes</taxon>
    </lineage>
</organism>
<proteinExistence type="inferred from homology"/>
<evidence type="ECO:0000259" key="6">
    <source>
        <dbReference type="PROSITE" id="PS50881"/>
    </source>
</evidence>
<dbReference type="InterPro" id="IPR020568">
    <property type="entry name" value="Ribosomal_Su5_D2-typ_SF"/>
</dbReference>
<dbReference type="GO" id="GO:0003735">
    <property type="term" value="F:structural constituent of ribosome"/>
    <property type="evidence" value="ECO:0007669"/>
    <property type="project" value="InterPro"/>
</dbReference>
<dbReference type="PANTHER" id="PTHR48277">
    <property type="entry name" value="MITOCHONDRIAL RIBOSOMAL PROTEIN S5"/>
    <property type="match status" value="1"/>
</dbReference>
<dbReference type="EMBL" id="UINC01001357">
    <property type="protein sequence ID" value="SUZ78519.1"/>
    <property type="molecule type" value="Genomic_DNA"/>
</dbReference>
<dbReference type="GO" id="GO:0019843">
    <property type="term" value="F:rRNA binding"/>
    <property type="evidence" value="ECO:0007669"/>
    <property type="project" value="UniProtKB-KW"/>
</dbReference>
<dbReference type="InterPro" id="IPR018192">
    <property type="entry name" value="Ribosomal_uS5_N_CS"/>
</dbReference>
<comment type="similarity">
    <text evidence="1">Belongs to the universal ribosomal protein uS5 family.</text>
</comment>
<dbReference type="SUPFAM" id="SSF54768">
    <property type="entry name" value="dsRNA-binding domain-like"/>
    <property type="match status" value="1"/>
</dbReference>
<dbReference type="Gene3D" id="3.30.160.20">
    <property type="match status" value="1"/>
</dbReference>
<dbReference type="InterPro" id="IPR013810">
    <property type="entry name" value="Ribosomal_uS5_N"/>
</dbReference>
<evidence type="ECO:0000313" key="7">
    <source>
        <dbReference type="EMBL" id="SUZ78519.1"/>
    </source>
</evidence>
<dbReference type="FunFam" id="3.30.160.20:FF:000001">
    <property type="entry name" value="30S ribosomal protein S5"/>
    <property type="match status" value="1"/>
</dbReference>
<dbReference type="Gene3D" id="3.30.230.10">
    <property type="match status" value="1"/>
</dbReference>
<sequence>VAEKHSEKNELIEKVIRVNRVAKVVKGGRRFSFSALIVVGDGRGQVGLGLGKANEVVEAIRKAVEQASASMKKINVEGTSIPHLAVGRFGSGKVLMKPAEKGHGIIAAGAVRAVMEAAGIMDISVKCLGSRNPNNLVRSTLEGLYNLRSNEWIARARGKDIEYLSQQ</sequence>
<dbReference type="GO" id="GO:0006412">
    <property type="term" value="P:translation"/>
    <property type="evidence" value="ECO:0007669"/>
    <property type="project" value="InterPro"/>
</dbReference>